<organism evidence="2 3">
    <name type="scientific">Leptospira selangorensis</name>
    <dbReference type="NCBI Taxonomy" id="2484982"/>
    <lineage>
        <taxon>Bacteria</taxon>
        <taxon>Pseudomonadati</taxon>
        <taxon>Spirochaetota</taxon>
        <taxon>Spirochaetia</taxon>
        <taxon>Leptospirales</taxon>
        <taxon>Leptospiraceae</taxon>
        <taxon>Leptospira</taxon>
    </lineage>
</organism>
<proteinExistence type="predicted"/>
<dbReference type="SUPFAM" id="SSF56925">
    <property type="entry name" value="OMPA-like"/>
    <property type="match status" value="1"/>
</dbReference>
<dbReference type="Gene3D" id="2.40.160.20">
    <property type="match status" value="1"/>
</dbReference>
<evidence type="ECO:0000313" key="1">
    <source>
        <dbReference type="EMBL" id="TGM12501.1"/>
    </source>
</evidence>
<dbReference type="RefSeq" id="WP_135629067.1">
    <property type="nucleotide sequence ID" value="NZ_RQGU01000160.1"/>
</dbReference>
<comment type="caution">
    <text evidence="2">The sequence shown here is derived from an EMBL/GenBank/DDBJ whole genome shotgun (WGS) entry which is preliminary data.</text>
</comment>
<evidence type="ECO:0008006" key="5">
    <source>
        <dbReference type="Google" id="ProtNLM"/>
    </source>
</evidence>
<dbReference type="InterPro" id="IPR011250">
    <property type="entry name" value="OMP/PagP_B-barrel"/>
</dbReference>
<dbReference type="EMBL" id="RQGU01000160">
    <property type="protein sequence ID" value="TGM12501.1"/>
    <property type="molecule type" value="Genomic_DNA"/>
</dbReference>
<accession>A0A5F2BW27</accession>
<dbReference type="AlphaFoldDB" id="A0A5F2BW27"/>
<protein>
    <recommendedName>
        <fullName evidence="5">Outer membrane protein beta-barrel domain-containing protein</fullName>
    </recommendedName>
</protein>
<evidence type="ECO:0000313" key="2">
    <source>
        <dbReference type="EMBL" id="TGM16729.1"/>
    </source>
</evidence>
<keyword evidence="4" id="KW-1185">Reference proteome</keyword>
<dbReference type="EMBL" id="RQGV01000003">
    <property type="protein sequence ID" value="TGM16729.1"/>
    <property type="molecule type" value="Genomic_DNA"/>
</dbReference>
<evidence type="ECO:0000313" key="3">
    <source>
        <dbReference type="Proteomes" id="UP000297832"/>
    </source>
</evidence>
<reference evidence="1" key="1">
    <citation type="submission" date="2018-10" db="EMBL/GenBank/DDBJ databases">
        <authorList>
            <person name="Vincent A.T."/>
            <person name="Schiettekatte O."/>
            <person name="Bourhy P."/>
            <person name="Veyrier F.J."/>
            <person name="Picardeau M."/>
        </authorList>
    </citation>
    <scope>NUCLEOTIDE SEQUENCE</scope>
    <source>
        <strain evidence="1">201702406</strain>
    </source>
</reference>
<gene>
    <name evidence="2" type="ORF">EHQ81_01065</name>
    <name evidence="1" type="ORF">EHQ82_19950</name>
</gene>
<sequence>MLGFRFFSCLFLFLLPVFLWSEPNPGQSEHPYGFYKGIFLLSGTTGNSFQTGGSLISREKEIQKNLKAESASGHTPLKLLGQDASPLLGLPNSQFSTPVSYRLFFEYGVTDKIGLGFAASSFSMDVTNNREYIDLSRLSPSQPNPTYVEALPYTKRFYNDKMYSLAVSFHPLSRSRIDPFVNLEAGIVQYTTSSRNIHPSTAFEPATSTGTGYGVRAGAGVNFFLTPEFGLQLEVSGQKKWLKSDIIGNTSLESVQIQMGFLFNFENIAKYSER</sequence>
<evidence type="ECO:0000313" key="4">
    <source>
        <dbReference type="Proteomes" id="UP000298057"/>
    </source>
</evidence>
<dbReference type="Proteomes" id="UP000297832">
    <property type="component" value="Unassembled WGS sequence"/>
</dbReference>
<reference evidence="2 3" key="2">
    <citation type="journal article" date="2019" name="PLoS Negl. Trop. Dis.">
        <title>Revisiting the worldwide diversity of Leptospira species in the environment.</title>
        <authorList>
            <person name="Vincent A.T."/>
            <person name="Schiettekatte O."/>
            <person name="Bourhy P."/>
            <person name="Veyrier F.J."/>
            <person name="Picardeau M."/>
        </authorList>
    </citation>
    <scope>NUCLEOTIDE SEQUENCE [LARGE SCALE GENOMIC DNA]</scope>
    <source>
        <strain evidence="2 3">201702405</strain>
        <strain evidence="1">201702406</strain>
    </source>
</reference>
<dbReference type="Proteomes" id="UP000298057">
    <property type="component" value="Unassembled WGS sequence"/>
</dbReference>
<name>A0A5F2BW27_9LEPT</name>